<gene>
    <name evidence="1" type="ORF">MNBD_PLANCTO03-997</name>
</gene>
<dbReference type="InterPro" id="IPR052341">
    <property type="entry name" value="LOG_family_nucleotidases"/>
</dbReference>
<dbReference type="InterPro" id="IPR005269">
    <property type="entry name" value="LOG"/>
</dbReference>
<dbReference type="PANTHER" id="PTHR43393:SF3">
    <property type="entry name" value="LYSINE DECARBOXYLASE-LIKE PROTEIN"/>
    <property type="match status" value="1"/>
</dbReference>
<protein>
    <recommendedName>
        <fullName evidence="2">Cytokinin riboside 5'-monophosphate phosphoribohydrolase</fullName>
    </recommendedName>
</protein>
<dbReference type="Pfam" id="PF03641">
    <property type="entry name" value="Lysine_decarbox"/>
    <property type="match status" value="1"/>
</dbReference>
<sequence>MTDHNTPTKHLDQMPCGPRPEWWGKGTRSRLETVFLAGPRSRREEFLRAARIFGECIKGFRALHFTGPCVTVFGSARFAEDHQYYTMAREVGAGLAKAGFAVMTGGGPGVMEAANRGAKEAGGISIGCNIKLPKEQEPNPYLDKFIEFHYFFIRKVMLVKYSDAFIVLPGGFGTMDELFEVGTLIQTGKLEKFPVVMMGRDYFRPLGDFVRETMVSEGTIDAEDLHLFTATDDPAEAVSRVVACCPGGRARPTAVPSPVLGETR</sequence>
<dbReference type="PANTHER" id="PTHR43393">
    <property type="entry name" value="CYTOKININ RIBOSIDE 5'-MONOPHOSPHATE PHOSPHORIBOHYDROLASE"/>
    <property type="match status" value="1"/>
</dbReference>
<name>A0A3B1DZ38_9ZZZZ</name>
<dbReference type="AlphaFoldDB" id="A0A3B1DZ38"/>
<reference evidence="1" key="1">
    <citation type="submission" date="2018-06" db="EMBL/GenBank/DDBJ databases">
        <authorList>
            <person name="Zhirakovskaya E."/>
        </authorList>
    </citation>
    <scope>NUCLEOTIDE SEQUENCE</scope>
</reference>
<accession>A0A3B1DZ38</accession>
<dbReference type="SUPFAM" id="SSF102405">
    <property type="entry name" value="MCP/YpsA-like"/>
    <property type="match status" value="1"/>
</dbReference>
<dbReference type="GO" id="GO:0016787">
    <property type="term" value="F:hydrolase activity"/>
    <property type="evidence" value="ECO:0007669"/>
    <property type="project" value="InterPro"/>
</dbReference>
<dbReference type="InterPro" id="IPR031100">
    <property type="entry name" value="LOG_fam"/>
</dbReference>
<proteinExistence type="predicted"/>
<dbReference type="NCBIfam" id="TIGR00730">
    <property type="entry name" value="Rossman fold protein, TIGR00730 family"/>
    <property type="match status" value="1"/>
</dbReference>
<dbReference type="GO" id="GO:0009691">
    <property type="term" value="P:cytokinin biosynthetic process"/>
    <property type="evidence" value="ECO:0007669"/>
    <property type="project" value="InterPro"/>
</dbReference>
<evidence type="ECO:0000313" key="1">
    <source>
        <dbReference type="EMBL" id="VAX42543.1"/>
    </source>
</evidence>
<dbReference type="Gene3D" id="3.40.50.450">
    <property type="match status" value="1"/>
</dbReference>
<dbReference type="GO" id="GO:0005829">
    <property type="term" value="C:cytosol"/>
    <property type="evidence" value="ECO:0007669"/>
    <property type="project" value="TreeGrafter"/>
</dbReference>
<organism evidence="1">
    <name type="scientific">hydrothermal vent metagenome</name>
    <dbReference type="NCBI Taxonomy" id="652676"/>
    <lineage>
        <taxon>unclassified sequences</taxon>
        <taxon>metagenomes</taxon>
        <taxon>ecological metagenomes</taxon>
    </lineage>
</organism>
<dbReference type="EMBL" id="UOGK01000712">
    <property type="protein sequence ID" value="VAX42543.1"/>
    <property type="molecule type" value="Genomic_DNA"/>
</dbReference>
<evidence type="ECO:0008006" key="2">
    <source>
        <dbReference type="Google" id="ProtNLM"/>
    </source>
</evidence>